<dbReference type="Gene3D" id="3.40.366.10">
    <property type="entry name" value="Malonyl-Coenzyme A Acyl Carrier Protein, domain 2"/>
    <property type="match status" value="1"/>
</dbReference>
<accession>S3N6I0</accession>
<dbReference type="SMART" id="SM00827">
    <property type="entry name" value="PKS_AT"/>
    <property type="match status" value="1"/>
</dbReference>
<dbReference type="InterPro" id="IPR016036">
    <property type="entry name" value="Malonyl_transacylase_ACP-bd"/>
</dbReference>
<dbReference type="InterPro" id="IPR014043">
    <property type="entry name" value="Acyl_transferase_dom"/>
</dbReference>
<protein>
    <submittedName>
        <fullName evidence="2">Malonate decarboxylase, epsilon subunit</fullName>
    </submittedName>
</protein>
<dbReference type="Gene3D" id="3.30.70.250">
    <property type="entry name" value="Malonyl-CoA ACP transacylase, ACP-binding"/>
    <property type="match status" value="1"/>
</dbReference>
<gene>
    <name evidence="2" type="ORF">F945_01251</name>
</gene>
<organism evidence="2 3">
    <name type="scientific">Acinetobacter rudis CIP 110305</name>
    <dbReference type="NCBI Taxonomy" id="421052"/>
    <lineage>
        <taxon>Bacteria</taxon>
        <taxon>Pseudomonadati</taxon>
        <taxon>Pseudomonadota</taxon>
        <taxon>Gammaproteobacteria</taxon>
        <taxon>Moraxellales</taxon>
        <taxon>Moraxellaceae</taxon>
        <taxon>Acinetobacter</taxon>
    </lineage>
</organism>
<dbReference type="SUPFAM" id="SSF52151">
    <property type="entry name" value="FabD/lysophospholipase-like"/>
    <property type="match status" value="1"/>
</dbReference>
<feature type="domain" description="Malonyl-CoA:ACP transacylase (MAT)" evidence="1">
    <location>
        <begin position="6"/>
        <end position="296"/>
    </location>
</feature>
<dbReference type="AlphaFoldDB" id="S3N6I0"/>
<proteinExistence type="predicted"/>
<dbReference type="PATRIC" id="fig|421052.3.peg.1224"/>
<dbReference type="GO" id="GO:0006633">
    <property type="term" value="P:fatty acid biosynthetic process"/>
    <property type="evidence" value="ECO:0007669"/>
    <property type="project" value="TreeGrafter"/>
</dbReference>
<dbReference type="GO" id="GO:0005829">
    <property type="term" value="C:cytosol"/>
    <property type="evidence" value="ECO:0007669"/>
    <property type="project" value="TreeGrafter"/>
</dbReference>
<evidence type="ECO:0000313" key="2">
    <source>
        <dbReference type="EMBL" id="EPF75585.1"/>
    </source>
</evidence>
<dbReference type="RefSeq" id="WP_016655662.1">
    <property type="nucleotide sequence ID" value="NZ_KE340352.1"/>
</dbReference>
<evidence type="ECO:0000313" key="3">
    <source>
        <dbReference type="Proteomes" id="UP000014568"/>
    </source>
</evidence>
<sequence length="304" mass="34036">MNFAVIFSGQGLQSSQHIHEIKMLAQKHGLSTQLKTLFTQLDLAASKHDAIFSNQIAQPFIFSLQYLRWLDIQEDLPEPEFFSGYSLGEASAFCCSSTLSFEHAFELISTRANMMSQHVEHAACSMAAIQGLNKQQLLPLLQSTHTEISIRLNEMHYIVAGTVQHVDQLIAVARAQGAQHASQLKVSVPSHTAFLNDAAKQFSTYFNTLPSSQMRIPIISASAGQKYYTHQQAMTILSEQINHPLDWQFCMESLQEYQPDVIVEIGPGNALSKMIGEFMPAVQIRSIDDFSQVDGIKQWISRFV</sequence>
<dbReference type="PANTHER" id="PTHR42681">
    <property type="entry name" value="MALONYL-COA-ACYL CARRIER PROTEIN TRANSACYLASE, MITOCHONDRIAL"/>
    <property type="match status" value="1"/>
</dbReference>
<reference evidence="2 3" key="1">
    <citation type="submission" date="2013-06" db="EMBL/GenBank/DDBJ databases">
        <title>The Genome Sequence of Acinetobacter rudis CIP 110305.</title>
        <authorList>
            <consortium name="The Broad Institute Genome Sequencing Platform"/>
            <consortium name="The Broad Institute Genome Sequencing Center for Infectious Disease"/>
            <person name="Cerqueira G."/>
            <person name="Feldgarden M."/>
            <person name="Courvalin P."/>
            <person name="Perichon B."/>
            <person name="Grillot-Courvalin C."/>
            <person name="Clermont D."/>
            <person name="Rocha E."/>
            <person name="Yoon E.-J."/>
            <person name="Nemec A."/>
            <person name="Young S.K."/>
            <person name="Zeng Q."/>
            <person name="Gargeya S."/>
            <person name="Fitzgerald M."/>
            <person name="Abouelleil A."/>
            <person name="Alvarado L."/>
            <person name="Berlin A.M."/>
            <person name="Chapman S.B."/>
            <person name="Dewar J."/>
            <person name="Goldberg J."/>
            <person name="Griggs A."/>
            <person name="Gujja S."/>
            <person name="Hansen M."/>
            <person name="Howarth C."/>
            <person name="Imamovic A."/>
            <person name="Larimer J."/>
            <person name="McCowan C."/>
            <person name="Murphy C."/>
            <person name="Pearson M."/>
            <person name="Priest M."/>
            <person name="Roberts A."/>
            <person name="Saif S."/>
            <person name="Shea T."/>
            <person name="Sykes S."/>
            <person name="Wortman J."/>
            <person name="Nusbaum C."/>
            <person name="Birren B."/>
        </authorList>
    </citation>
    <scope>NUCLEOTIDE SEQUENCE [LARGE SCALE GENOMIC DNA]</scope>
    <source>
        <strain evidence="2 3">CIP 110305</strain>
    </source>
</reference>
<dbReference type="STRING" id="632955.GCA_000829675_02257"/>
<dbReference type="InterPro" id="IPR050858">
    <property type="entry name" value="Mal-CoA-ACP_Trans/PKS_FabD"/>
</dbReference>
<comment type="caution">
    <text evidence="2">The sequence shown here is derived from an EMBL/GenBank/DDBJ whole genome shotgun (WGS) entry which is preliminary data.</text>
</comment>
<dbReference type="Pfam" id="PF00698">
    <property type="entry name" value="Acyl_transf_1"/>
    <property type="match status" value="1"/>
</dbReference>
<dbReference type="GO" id="GO:0004314">
    <property type="term" value="F:[acyl-carrier-protein] S-malonyltransferase activity"/>
    <property type="evidence" value="ECO:0007669"/>
    <property type="project" value="TreeGrafter"/>
</dbReference>
<keyword evidence="3" id="KW-1185">Reference proteome</keyword>
<evidence type="ECO:0000259" key="1">
    <source>
        <dbReference type="SMART" id="SM00827"/>
    </source>
</evidence>
<dbReference type="SUPFAM" id="SSF55048">
    <property type="entry name" value="Probable ACP-binding domain of malonyl-CoA ACP transacylase"/>
    <property type="match status" value="1"/>
</dbReference>
<dbReference type="HOGENOM" id="CLU_030558_4_0_6"/>
<dbReference type="EMBL" id="ATGI01000013">
    <property type="protein sequence ID" value="EPF75585.1"/>
    <property type="molecule type" value="Genomic_DNA"/>
</dbReference>
<dbReference type="InterPro" id="IPR001227">
    <property type="entry name" value="Ac_transferase_dom_sf"/>
</dbReference>
<name>S3N6I0_9GAMM</name>
<dbReference type="PANTHER" id="PTHR42681:SF6">
    <property type="entry name" value="BLL0263 PROTEIN"/>
    <property type="match status" value="1"/>
</dbReference>
<dbReference type="OrthoDB" id="9808564at2"/>
<dbReference type="InterPro" id="IPR016035">
    <property type="entry name" value="Acyl_Trfase/lysoPLipase"/>
</dbReference>
<dbReference type="eggNOG" id="COG0331">
    <property type="taxonomic scope" value="Bacteria"/>
</dbReference>
<dbReference type="Proteomes" id="UP000014568">
    <property type="component" value="Unassembled WGS sequence"/>
</dbReference>